<dbReference type="EMBL" id="SODD01000026">
    <property type="protein sequence ID" value="TDW16251.1"/>
    <property type="molecule type" value="Genomic_DNA"/>
</dbReference>
<dbReference type="RefSeq" id="WP_134170050.1">
    <property type="nucleotide sequence ID" value="NZ_SODD01000026.1"/>
</dbReference>
<name>A0A4R7ZII8_9FIRM</name>
<accession>A0A4R7ZII8</accession>
<reference evidence="1 2" key="1">
    <citation type="submission" date="2019-03" db="EMBL/GenBank/DDBJ databases">
        <title>Genomic Encyclopedia of Type Strains, Phase IV (KMG-IV): sequencing the most valuable type-strain genomes for metagenomic binning, comparative biology and taxonomic classification.</title>
        <authorList>
            <person name="Goeker M."/>
        </authorList>
    </citation>
    <scope>NUCLEOTIDE SEQUENCE [LARGE SCALE GENOMIC DNA]</scope>
    <source>
        <strain evidence="1 2">DSM 28867</strain>
    </source>
</reference>
<dbReference type="AlphaFoldDB" id="A0A4R7ZII8"/>
<proteinExistence type="predicted"/>
<gene>
    <name evidence="1" type="ORF">EDD63_12615</name>
</gene>
<keyword evidence="2" id="KW-1185">Reference proteome</keyword>
<dbReference type="PROSITE" id="PS51257">
    <property type="entry name" value="PROKAR_LIPOPROTEIN"/>
    <property type="match status" value="1"/>
</dbReference>
<evidence type="ECO:0000313" key="1">
    <source>
        <dbReference type="EMBL" id="TDW16251.1"/>
    </source>
</evidence>
<evidence type="ECO:0000313" key="2">
    <source>
        <dbReference type="Proteomes" id="UP000294743"/>
    </source>
</evidence>
<comment type="caution">
    <text evidence="1">The sequence shown here is derived from an EMBL/GenBank/DDBJ whole genome shotgun (WGS) entry which is preliminary data.</text>
</comment>
<sequence length="170" mass="19354">MKKAIVFLATLIFITGCIRVYSSHDKLRDYLKDYCDDLECENEGIVAEMEITDVGSYAIAKISYDGNEELIFACRHSPGGQSPTGSGELGPVFLEDSYYLFDNLDSWFGHGYNYYVYMGYGLLESVEYNGVKLDKEVFEFYLNGDKKIITSFVLKLDSTELFDKLNLVLK</sequence>
<dbReference type="Proteomes" id="UP000294743">
    <property type="component" value="Unassembled WGS sequence"/>
</dbReference>
<protein>
    <recommendedName>
        <fullName evidence="3">Lipoprotein</fullName>
    </recommendedName>
</protein>
<evidence type="ECO:0008006" key="3">
    <source>
        <dbReference type="Google" id="ProtNLM"/>
    </source>
</evidence>
<organism evidence="1 2">
    <name type="scientific">Breznakia blatticola</name>
    <dbReference type="NCBI Taxonomy" id="1754012"/>
    <lineage>
        <taxon>Bacteria</taxon>
        <taxon>Bacillati</taxon>
        <taxon>Bacillota</taxon>
        <taxon>Erysipelotrichia</taxon>
        <taxon>Erysipelotrichales</taxon>
        <taxon>Erysipelotrichaceae</taxon>
        <taxon>Breznakia</taxon>
    </lineage>
</organism>